<feature type="transmembrane region" description="Helical" evidence="2">
    <location>
        <begin position="34"/>
        <end position="67"/>
    </location>
</feature>
<feature type="transmembrane region" description="Helical" evidence="2">
    <location>
        <begin position="79"/>
        <end position="96"/>
    </location>
</feature>
<comment type="caution">
    <text evidence="3">The sequence shown here is derived from an EMBL/GenBank/DDBJ whole genome shotgun (WGS) entry which is preliminary data.</text>
</comment>
<dbReference type="Proteomes" id="UP000324996">
    <property type="component" value="Unassembled WGS sequence"/>
</dbReference>
<evidence type="ECO:0000313" key="4">
    <source>
        <dbReference type="Proteomes" id="UP000324996"/>
    </source>
</evidence>
<accession>A0A5A7N9G1</accession>
<dbReference type="EMBL" id="BKCN01000016">
    <property type="protein sequence ID" value="GER04993.1"/>
    <property type="molecule type" value="Genomic_DNA"/>
</dbReference>
<gene>
    <name evidence="3" type="ORF">JCM17846_26750</name>
</gene>
<name>A0A5A7N9G1_9PROT</name>
<evidence type="ECO:0000313" key="3">
    <source>
        <dbReference type="EMBL" id="GER04993.1"/>
    </source>
</evidence>
<reference evidence="3 4" key="1">
    <citation type="submission" date="2019-09" db="EMBL/GenBank/DDBJ databases">
        <title>NBRP : Genome information of microbial organism related human and environment.</title>
        <authorList>
            <person name="Hattori M."/>
            <person name="Oshima K."/>
            <person name="Inaba H."/>
            <person name="Suda W."/>
            <person name="Sakamoto M."/>
            <person name="Iino T."/>
            <person name="Kitahara M."/>
            <person name="Oshida Y."/>
            <person name="Iida T."/>
            <person name="Kudo T."/>
            <person name="Itoh T."/>
            <person name="Ohkuma M."/>
        </authorList>
    </citation>
    <scope>NUCLEOTIDE SEQUENCE [LARGE SCALE GENOMIC DNA]</scope>
    <source>
        <strain evidence="3 4">Q-1</strain>
    </source>
</reference>
<keyword evidence="2" id="KW-1133">Transmembrane helix</keyword>
<feature type="region of interest" description="Disordered" evidence="1">
    <location>
        <begin position="1"/>
        <end position="24"/>
    </location>
</feature>
<keyword evidence="2" id="KW-0472">Membrane</keyword>
<keyword evidence="2" id="KW-0812">Transmembrane</keyword>
<organism evidence="3 4">
    <name type="scientific">Iodidimonas nitroreducens</name>
    <dbReference type="NCBI Taxonomy" id="1236968"/>
    <lineage>
        <taxon>Bacteria</taxon>
        <taxon>Pseudomonadati</taxon>
        <taxon>Pseudomonadota</taxon>
        <taxon>Alphaproteobacteria</taxon>
        <taxon>Iodidimonadales</taxon>
        <taxon>Iodidimonadaceae</taxon>
        <taxon>Iodidimonas</taxon>
    </lineage>
</organism>
<proteinExistence type="predicted"/>
<evidence type="ECO:0000256" key="1">
    <source>
        <dbReference type="SAM" id="MobiDB-lite"/>
    </source>
</evidence>
<dbReference type="RefSeq" id="WP_150007277.1">
    <property type="nucleotide sequence ID" value="NZ_BKCN01000016.1"/>
</dbReference>
<feature type="compositionally biased region" description="Basic residues" evidence="1">
    <location>
        <begin position="1"/>
        <end position="19"/>
    </location>
</feature>
<dbReference type="AlphaFoldDB" id="A0A5A7N9G1"/>
<feature type="transmembrane region" description="Helical" evidence="2">
    <location>
        <begin position="102"/>
        <end position="122"/>
    </location>
</feature>
<evidence type="ECO:0000256" key="2">
    <source>
        <dbReference type="SAM" id="Phobius"/>
    </source>
</evidence>
<protein>
    <submittedName>
        <fullName evidence="3">Uncharacterized protein</fullName>
    </submittedName>
</protein>
<sequence length="158" mass="16815">MAKKPTSPKKTKTGAKKASARGAGGKRYGGGGRLIAYMAFAGMLFTAPPIAALLIIGLLPTLVLLLADVTPERGIRLNAMFAFNLSGVLPYLVKMWEAGPSFVLLMEILTDLMAWTVMAGGVRGRGPRFYGFARSSPQASSTILIRAMRNAWANSAQP</sequence>
<keyword evidence="4" id="KW-1185">Reference proteome</keyword>